<evidence type="ECO:0000313" key="13">
    <source>
        <dbReference type="Proteomes" id="UP000596248"/>
    </source>
</evidence>
<dbReference type="PIRSF" id="PIRSF006171">
    <property type="entry name" value="RR_citrat_malat"/>
    <property type="match status" value="1"/>
</dbReference>
<comment type="subcellular location">
    <subcellularLocation>
        <location evidence="1 9">Cytoplasm</location>
    </subcellularLocation>
</comment>
<evidence type="ECO:0000256" key="1">
    <source>
        <dbReference type="ARBA" id="ARBA00004496"/>
    </source>
</evidence>
<evidence type="ECO:0000256" key="9">
    <source>
        <dbReference type="PIRNR" id="PIRNR006171"/>
    </source>
</evidence>
<evidence type="ECO:0000256" key="10">
    <source>
        <dbReference type="PROSITE-ProRule" id="PRU00169"/>
    </source>
</evidence>
<reference evidence="12 13" key="1">
    <citation type="submission" date="2021-01" db="EMBL/GenBank/DDBJ databases">
        <title>Identification of strong promoters based on the transcriptome of Brevibacillus choshinensis.</title>
        <authorList>
            <person name="Yao D."/>
            <person name="Zhang K."/>
            <person name="Wu J."/>
        </authorList>
    </citation>
    <scope>NUCLEOTIDE SEQUENCE [LARGE SCALE GENOMIC DNA]</scope>
    <source>
        <strain evidence="12 13">HPD31-SP3</strain>
    </source>
</reference>
<feature type="modified residue" description="4-aspartylphosphate" evidence="10">
    <location>
        <position position="81"/>
    </location>
</feature>
<evidence type="ECO:0000256" key="3">
    <source>
        <dbReference type="ARBA" id="ARBA00022553"/>
    </source>
</evidence>
<dbReference type="SUPFAM" id="SSF52172">
    <property type="entry name" value="CheY-like"/>
    <property type="match status" value="1"/>
</dbReference>
<gene>
    <name evidence="12" type="ORF">JNE38_16880</name>
</gene>
<keyword evidence="2 9" id="KW-0963">Cytoplasm</keyword>
<feature type="domain" description="Response regulatory" evidence="11">
    <location>
        <begin position="30"/>
        <end position="146"/>
    </location>
</feature>
<keyword evidence="13" id="KW-1185">Reference proteome</keyword>
<dbReference type="CDD" id="cd19925">
    <property type="entry name" value="REC_citrate_TCS"/>
    <property type="match status" value="1"/>
</dbReference>
<dbReference type="EMBL" id="CP069127">
    <property type="protein sequence ID" value="QRG65308.1"/>
    <property type="molecule type" value="Genomic_DNA"/>
</dbReference>
<evidence type="ECO:0000256" key="2">
    <source>
        <dbReference type="ARBA" id="ARBA00022490"/>
    </source>
</evidence>
<dbReference type="Pfam" id="PF20714">
    <property type="entry name" value="HTH_64"/>
    <property type="match status" value="1"/>
</dbReference>
<evidence type="ECO:0000259" key="11">
    <source>
        <dbReference type="PROSITE" id="PS50110"/>
    </source>
</evidence>
<keyword evidence="7 9" id="KW-0010">Activator</keyword>
<proteinExistence type="predicted"/>
<keyword evidence="8 9" id="KW-0804">Transcription</keyword>
<dbReference type="PANTHER" id="PTHR45526">
    <property type="entry name" value="TRANSCRIPTIONAL REGULATORY PROTEIN DPIA"/>
    <property type="match status" value="1"/>
</dbReference>
<evidence type="ECO:0000256" key="5">
    <source>
        <dbReference type="ARBA" id="ARBA00023015"/>
    </source>
</evidence>
<keyword evidence="6 9" id="KW-0238">DNA-binding</keyword>
<dbReference type="SMART" id="SM00448">
    <property type="entry name" value="REC"/>
    <property type="match status" value="1"/>
</dbReference>
<dbReference type="InterPro" id="IPR001789">
    <property type="entry name" value="Sig_transdc_resp-reg_receiver"/>
</dbReference>
<accession>A0ABX7FGH6</accession>
<keyword evidence="3 10" id="KW-0597">Phosphoprotein</keyword>
<name>A0ABX7FGH6_BRECH</name>
<dbReference type="Gene3D" id="3.40.50.2300">
    <property type="match status" value="1"/>
</dbReference>
<dbReference type="InterPro" id="IPR024187">
    <property type="entry name" value="Sig_transdc_resp-reg_cit/mal"/>
</dbReference>
<evidence type="ECO:0000256" key="6">
    <source>
        <dbReference type="ARBA" id="ARBA00023125"/>
    </source>
</evidence>
<keyword evidence="4 9" id="KW-0902">Two-component regulatory system</keyword>
<evidence type="ECO:0000256" key="8">
    <source>
        <dbReference type="ARBA" id="ARBA00023163"/>
    </source>
</evidence>
<evidence type="ECO:0000313" key="12">
    <source>
        <dbReference type="EMBL" id="QRG65308.1"/>
    </source>
</evidence>
<dbReference type="Proteomes" id="UP000596248">
    <property type="component" value="Chromosome"/>
</dbReference>
<dbReference type="PROSITE" id="PS50110">
    <property type="entry name" value="RESPONSE_REGULATORY"/>
    <property type="match status" value="1"/>
</dbReference>
<protein>
    <recommendedName>
        <fullName evidence="9">Transcriptional regulatory protein</fullName>
    </recommendedName>
</protein>
<dbReference type="PANTHER" id="PTHR45526:SF6">
    <property type="entry name" value="TRANSCRIPTIONAL REGULATORY PROTEIN CITT"/>
    <property type="match status" value="1"/>
</dbReference>
<sequence>MYWWAGVNGEEPSLRFRSRKNGGVSLHKVEVLIVEDDLRIVDINRRFVSKIEGFEVIATATNGAEAIELLSVTQPHLVLLDVYLPDMLGIELVWHIRQHHRNVDIIMITAAKEMEMVQEALRGGVFDYIVKPLVFERFRERLEVYREHLWQTKEVCEVDQDVIDRIMTRSRNSGKTREAAMPKGIDLLTLEKVIEAIQRTGEKGVSAEEIGKEIGTSRTTARRYLEYLVVEKKARADLIYGTVGRPERKYRLVP</sequence>
<dbReference type="Pfam" id="PF00072">
    <property type="entry name" value="Response_reg"/>
    <property type="match status" value="1"/>
</dbReference>
<dbReference type="InterPro" id="IPR048714">
    <property type="entry name" value="DpiA-like_HTH"/>
</dbReference>
<dbReference type="InterPro" id="IPR011006">
    <property type="entry name" value="CheY-like_superfamily"/>
</dbReference>
<dbReference type="InterPro" id="IPR051271">
    <property type="entry name" value="2C-system_Tx_regulators"/>
</dbReference>
<keyword evidence="5 9" id="KW-0805">Transcription regulation</keyword>
<organism evidence="12 13">
    <name type="scientific">Brevibacillus choshinensis</name>
    <dbReference type="NCBI Taxonomy" id="54911"/>
    <lineage>
        <taxon>Bacteria</taxon>
        <taxon>Bacillati</taxon>
        <taxon>Bacillota</taxon>
        <taxon>Bacilli</taxon>
        <taxon>Bacillales</taxon>
        <taxon>Paenibacillaceae</taxon>
        <taxon>Brevibacillus</taxon>
    </lineage>
</organism>
<evidence type="ECO:0000256" key="4">
    <source>
        <dbReference type="ARBA" id="ARBA00023012"/>
    </source>
</evidence>
<evidence type="ECO:0000256" key="7">
    <source>
        <dbReference type="ARBA" id="ARBA00023159"/>
    </source>
</evidence>